<dbReference type="STRING" id="455193.SAMN05421805_1011018"/>
<evidence type="ECO:0000313" key="3">
    <source>
        <dbReference type="EMBL" id="SFM64534.1"/>
    </source>
</evidence>
<keyword evidence="5" id="KW-1185">Reference proteome</keyword>
<accession>A0A1I4SJD2</accession>
<dbReference type="EMBL" id="FOUP01000001">
    <property type="protein sequence ID" value="SFM64534.1"/>
    <property type="molecule type" value="Genomic_DNA"/>
</dbReference>
<feature type="domain" description="HTH cro/C1-type" evidence="1">
    <location>
        <begin position="17"/>
        <end position="71"/>
    </location>
</feature>
<dbReference type="InterPro" id="IPR043917">
    <property type="entry name" value="DUF5753"/>
</dbReference>
<dbReference type="InterPro" id="IPR001387">
    <property type="entry name" value="Cro/C1-type_HTH"/>
</dbReference>
<dbReference type="CDD" id="cd00093">
    <property type="entry name" value="HTH_XRE"/>
    <property type="match status" value="1"/>
</dbReference>
<dbReference type="OrthoDB" id="3436020at2"/>
<evidence type="ECO:0000313" key="5">
    <source>
        <dbReference type="Proteomes" id="UP000270697"/>
    </source>
</evidence>
<gene>
    <name evidence="2" type="ORF">ATL45_6188</name>
    <name evidence="3" type="ORF">SAMN05421805_1011018</name>
</gene>
<sequence>MARARQTLERRQLGLTLRRIREESGMSQQAAAEAIGRVRSRIVELEDGKGTLSQEDLGKLLDFYEVSGDERETALALGAQARRRQRGRTYTDLLPGAFQRFADLEASAAEISSYECGMVPGLLQTPEYVRALIDEGDGIWWRSSEAELEQRVAFRLDRQKRTFDASPAKKMSFVLTEESLRSRVGGPEIMRDQLAHLLDLLGRRADLSIQVLPRESYQNPARGGGFTLFEFSGQGSPVAFANVVYGPSTYFHDEADTATMFRVFRRLRDLALSAQASRQLIDGIMRGG</sequence>
<dbReference type="Proteomes" id="UP000270697">
    <property type="component" value="Unassembled WGS sequence"/>
</dbReference>
<name>A0A1I4SJD2_9PSEU</name>
<dbReference type="Gene3D" id="1.10.260.40">
    <property type="entry name" value="lambda repressor-like DNA-binding domains"/>
    <property type="match status" value="1"/>
</dbReference>
<evidence type="ECO:0000313" key="4">
    <source>
        <dbReference type="Proteomes" id="UP000199398"/>
    </source>
</evidence>
<dbReference type="Pfam" id="PF19054">
    <property type="entry name" value="DUF5753"/>
    <property type="match status" value="1"/>
</dbReference>
<dbReference type="SUPFAM" id="SSF47413">
    <property type="entry name" value="lambda repressor-like DNA-binding domains"/>
    <property type="match status" value="1"/>
</dbReference>
<evidence type="ECO:0000259" key="1">
    <source>
        <dbReference type="PROSITE" id="PS50943"/>
    </source>
</evidence>
<dbReference type="GO" id="GO:0003677">
    <property type="term" value="F:DNA binding"/>
    <property type="evidence" value="ECO:0007669"/>
    <property type="project" value="InterPro"/>
</dbReference>
<protein>
    <submittedName>
        <fullName evidence="3">Helix-turn-helix domain-containing protein</fullName>
    </submittedName>
    <submittedName>
        <fullName evidence="2">Helix-turn-helix protein</fullName>
    </submittedName>
</protein>
<dbReference type="EMBL" id="RBXX01000002">
    <property type="protein sequence ID" value="RKT87768.1"/>
    <property type="molecule type" value="Genomic_DNA"/>
</dbReference>
<dbReference type="AlphaFoldDB" id="A0A1I4SJD2"/>
<dbReference type="Proteomes" id="UP000199398">
    <property type="component" value="Unassembled WGS sequence"/>
</dbReference>
<organism evidence="3 4">
    <name type="scientific">Saccharopolyspora antimicrobica</name>
    <dbReference type="NCBI Taxonomy" id="455193"/>
    <lineage>
        <taxon>Bacteria</taxon>
        <taxon>Bacillati</taxon>
        <taxon>Actinomycetota</taxon>
        <taxon>Actinomycetes</taxon>
        <taxon>Pseudonocardiales</taxon>
        <taxon>Pseudonocardiaceae</taxon>
        <taxon>Saccharopolyspora</taxon>
    </lineage>
</organism>
<dbReference type="InterPro" id="IPR010982">
    <property type="entry name" value="Lambda_DNA-bd_dom_sf"/>
</dbReference>
<dbReference type="RefSeq" id="WP_093146435.1">
    <property type="nucleotide sequence ID" value="NZ_FOUP01000001.1"/>
</dbReference>
<evidence type="ECO:0000313" key="2">
    <source>
        <dbReference type="EMBL" id="RKT87768.1"/>
    </source>
</evidence>
<dbReference type="PROSITE" id="PS50943">
    <property type="entry name" value="HTH_CROC1"/>
    <property type="match status" value="1"/>
</dbReference>
<dbReference type="SMART" id="SM00530">
    <property type="entry name" value="HTH_XRE"/>
    <property type="match status" value="1"/>
</dbReference>
<proteinExistence type="predicted"/>
<reference evidence="3 4" key="1">
    <citation type="submission" date="2016-10" db="EMBL/GenBank/DDBJ databases">
        <authorList>
            <person name="de Groot N.N."/>
        </authorList>
    </citation>
    <scope>NUCLEOTIDE SEQUENCE [LARGE SCALE GENOMIC DNA]</scope>
    <source>
        <strain evidence="3 4">CPCC 201259</strain>
    </source>
</reference>
<dbReference type="Pfam" id="PF13560">
    <property type="entry name" value="HTH_31"/>
    <property type="match status" value="1"/>
</dbReference>
<reference evidence="2 5" key="2">
    <citation type="submission" date="2018-10" db="EMBL/GenBank/DDBJ databases">
        <title>Sequencing the genomes of 1000 actinobacteria strains.</title>
        <authorList>
            <person name="Klenk H.-P."/>
        </authorList>
    </citation>
    <scope>NUCLEOTIDE SEQUENCE [LARGE SCALE GENOMIC DNA]</scope>
    <source>
        <strain evidence="2 5">DSM 45119</strain>
    </source>
</reference>